<keyword evidence="3" id="KW-1185">Reference proteome</keyword>
<dbReference type="PANTHER" id="PTHR30024">
    <property type="entry name" value="ALIPHATIC SULFONATES-BINDING PROTEIN-RELATED"/>
    <property type="match status" value="1"/>
</dbReference>
<dbReference type="PANTHER" id="PTHR30024:SF42">
    <property type="entry name" value="ALIPHATIC SULFONATES-BINDING PROTEIN-RELATED"/>
    <property type="match status" value="1"/>
</dbReference>
<evidence type="ECO:0000259" key="1">
    <source>
        <dbReference type="Pfam" id="PF09084"/>
    </source>
</evidence>
<dbReference type="Gene3D" id="3.40.190.10">
    <property type="entry name" value="Periplasmic binding protein-like II"/>
    <property type="match status" value="3"/>
</dbReference>
<comment type="caution">
    <text evidence="2">The sequence shown here is derived from an EMBL/GenBank/DDBJ whole genome shotgun (WGS) entry which is preliminary data.</text>
</comment>
<dbReference type="InterPro" id="IPR015168">
    <property type="entry name" value="SsuA/THI5"/>
</dbReference>
<sequence length="320" mass="35248">MTAARLPESRETMTVRVGYFPHNNSLFVLRHRGILEQRIDVEWVDLRSLPATSEPDPTTGLPTLHSDWLFTEGGYDFIGTGFTPPITGLAQERDLVYVGVSGPRTENGRLVVKADSDIDSVTALKGKRVGIAHGSWQTTLLLFALDSVGLTWRDIIPVNTSVTDGADLFRNGTIDAWVGAYPGLAAVERDLELRTLIDTEGLFSHPSLWFTRRDFAEQHPAELAAIVDALRESDQWIVDHPREAAEYFVQDVVDRGGDASLDAWEAAIRNRPFGIGPVTEDFLDEQQRAADLLHANGLLPRAVRVREAVLPSAEAVVTAS</sequence>
<dbReference type="EMBL" id="BAFD01000066">
    <property type="protein sequence ID" value="GAB44445.1"/>
    <property type="molecule type" value="Genomic_DNA"/>
</dbReference>
<gene>
    <name evidence="2" type="primary">ssuA</name>
    <name evidence="2" type="ORF">GOTRE_066_00180</name>
</gene>
<organism evidence="2 3">
    <name type="scientific">Gordonia terrae NBRC 100016</name>
    <dbReference type="NCBI Taxonomy" id="1089454"/>
    <lineage>
        <taxon>Bacteria</taxon>
        <taxon>Bacillati</taxon>
        <taxon>Actinomycetota</taxon>
        <taxon>Actinomycetes</taxon>
        <taxon>Mycobacteriales</taxon>
        <taxon>Gordoniaceae</taxon>
        <taxon>Gordonia</taxon>
    </lineage>
</organism>
<proteinExistence type="predicted"/>
<evidence type="ECO:0000313" key="3">
    <source>
        <dbReference type="Proteomes" id="UP000004881"/>
    </source>
</evidence>
<dbReference type="Pfam" id="PF09084">
    <property type="entry name" value="NMT1"/>
    <property type="match status" value="1"/>
</dbReference>
<feature type="domain" description="SsuA/THI5-like" evidence="1">
    <location>
        <begin position="106"/>
        <end position="244"/>
    </location>
</feature>
<dbReference type="SUPFAM" id="SSF53850">
    <property type="entry name" value="Periplasmic binding protein-like II"/>
    <property type="match status" value="1"/>
</dbReference>
<protein>
    <submittedName>
        <fullName evidence="2">Aliphatic sulfonate ABC transporter substrate binding protein</fullName>
    </submittedName>
</protein>
<accession>A0ABQ0HEY0</accession>
<evidence type="ECO:0000313" key="2">
    <source>
        <dbReference type="EMBL" id="GAB44445.1"/>
    </source>
</evidence>
<name>A0ABQ0HEY0_9ACTN</name>
<reference evidence="2 3" key="1">
    <citation type="submission" date="2012-02" db="EMBL/GenBank/DDBJ databases">
        <title>Whole genome shotgun sequence of Gordonia terrae NBRC 100016.</title>
        <authorList>
            <person name="Takarada H."/>
            <person name="Hosoyama A."/>
            <person name="Tsuchikane K."/>
            <person name="Katsumata H."/>
            <person name="Yamazaki S."/>
            <person name="Fujita N."/>
        </authorList>
    </citation>
    <scope>NUCLEOTIDE SEQUENCE [LARGE SCALE GENOMIC DNA]</scope>
    <source>
        <strain evidence="2 3">NBRC 100016</strain>
    </source>
</reference>
<dbReference type="Proteomes" id="UP000004881">
    <property type="component" value="Unassembled WGS sequence"/>
</dbReference>